<dbReference type="OrthoDB" id="1320055at2759"/>
<sequence>MGNTVPCRQRRRLYLRAPIHHGRSFSNENESKTKDVVPVEDASQIDLLRKTSSLLDIKPPISLATYGDKGKQVVGAIEQEFNFPISSIHPALRHKSANVLRHSLGSTLRGFDSSVLQSLAKVDSNRVDPDSSLLKNLALNRT</sequence>
<accession>A0A9J5Z9E3</accession>
<dbReference type="EMBL" id="JACXVP010000004">
    <property type="protein sequence ID" value="KAG5608909.1"/>
    <property type="molecule type" value="Genomic_DNA"/>
</dbReference>
<proteinExistence type="predicted"/>
<organism evidence="1 2">
    <name type="scientific">Solanum commersonii</name>
    <name type="common">Commerson's wild potato</name>
    <name type="synonym">Commerson's nightshade</name>
    <dbReference type="NCBI Taxonomy" id="4109"/>
    <lineage>
        <taxon>Eukaryota</taxon>
        <taxon>Viridiplantae</taxon>
        <taxon>Streptophyta</taxon>
        <taxon>Embryophyta</taxon>
        <taxon>Tracheophyta</taxon>
        <taxon>Spermatophyta</taxon>
        <taxon>Magnoliopsida</taxon>
        <taxon>eudicotyledons</taxon>
        <taxon>Gunneridae</taxon>
        <taxon>Pentapetalae</taxon>
        <taxon>asterids</taxon>
        <taxon>lamiids</taxon>
        <taxon>Solanales</taxon>
        <taxon>Solanaceae</taxon>
        <taxon>Solanoideae</taxon>
        <taxon>Solaneae</taxon>
        <taxon>Solanum</taxon>
    </lineage>
</organism>
<gene>
    <name evidence="1" type="ORF">H5410_020190</name>
</gene>
<evidence type="ECO:0000313" key="1">
    <source>
        <dbReference type="EMBL" id="KAG5608909.1"/>
    </source>
</evidence>
<protein>
    <submittedName>
        <fullName evidence="1">Uncharacterized protein</fullName>
    </submittedName>
</protein>
<name>A0A9J5Z9E3_SOLCO</name>
<reference evidence="1 2" key="1">
    <citation type="submission" date="2020-09" db="EMBL/GenBank/DDBJ databases">
        <title>De no assembly of potato wild relative species, Solanum commersonii.</title>
        <authorList>
            <person name="Cho K."/>
        </authorList>
    </citation>
    <scope>NUCLEOTIDE SEQUENCE [LARGE SCALE GENOMIC DNA]</scope>
    <source>
        <strain evidence="1">LZ3.2</strain>
        <tissue evidence="1">Leaf</tissue>
    </source>
</reference>
<keyword evidence="2" id="KW-1185">Reference proteome</keyword>
<comment type="caution">
    <text evidence="1">The sequence shown here is derived from an EMBL/GenBank/DDBJ whole genome shotgun (WGS) entry which is preliminary data.</text>
</comment>
<dbReference type="AlphaFoldDB" id="A0A9J5Z9E3"/>
<evidence type="ECO:0000313" key="2">
    <source>
        <dbReference type="Proteomes" id="UP000824120"/>
    </source>
</evidence>
<dbReference type="Proteomes" id="UP000824120">
    <property type="component" value="Chromosome 4"/>
</dbReference>